<protein>
    <submittedName>
        <fullName evidence="1">Uncharacterized protein</fullName>
    </submittedName>
</protein>
<accession>A0ABQ2Q8P1</accession>
<organism evidence="1 2">
    <name type="scientific">Shewanella saliphila</name>
    <dbReference type="NCBI Taxonomy" id="2282698"/>
    <lineage>
        <taxon>Bacteria</taxon>
        <taxon>Pseudomonadati</taxon>
        <taxon>Pseudomonadota</taxon>
        <taxon>Gammaproteobacteria</taxon>
        <taxon>Alteromonadales</taxon>
        <taxon>Shewanellaceae</taxon>
        <taxon>Shewanella</taxon>
    </lineage>
</organism>
<name>A0ABQ2Q8P1_9GAMM</name>
<dbReference type="Proteomes" id="UP000654367">
    <property type="component" value="Unassembled WGS sequence"/>
</dbReference>
<gene>
    <name evidence="1" type="ORF">GCM10009409_21750</name>
</gene>
<evidence type="ECO:0000313" key="1">
    <source>
        <dbReference type="EMBL" id="GGP55192.1"/>
    </source>
</evidence>
<keyword evidence="2" id="KW-1185">Reference proteome</keyword>
<proteinExistence type="predicted"/>
<reference evidence="2" key="1">
    <citation type="journal article" date="2019" name="Int. J. Syst. Evol. Microbiol.">
        <title>The Global Catalogue of Microorganisms (GCM) 10K type strain sequencing project: providing services to taxonomists for standard genome sequencing and annotation.</title>
        <authorList>
            <consortium name="The Broad Institute Genomics Platform"/>
            <consortium name="The Broad Institute Genome Sequencing Center for Infectious Disease"/>
            <person name="Wu L."/>
            <person name="Ma J."/>
        </authorList>
    </citation>
    <scope>NUCLEOTIDE SEQUENCE [LARGE SCALE GENOMIC DNA]</scope>
    <source>
        <strain evidence="2">JCM 32304</strain>
    </source>
</reference>
<dbReference type="EMBL" id="BMQV01000020">
    <property type="protein sequence ID" value="GGP55192.1"/>
    <property type="molecule type" value="Genomic_DNA"/>
</dbReference>
<sequence length="53" mass="5910">MSCDCSLNAVRMSANTAWIGNVADEGCDEVNGIYFFIAIYDVFYTNTSQGYMH</sequence>
<evidence type="ECO:0000313" key="2">
    <source>
        <dbReference type="Proteomes" id="UP000654367"/>
    </source>
</evidence>
<comment type="caution">
    <text evidence="1">The sequence shown here is derived from an EMBL/GenBank/DDBJ whole genome shotgun (WGS) entry which is preliminary data.</text>
</comment>